<reference evidence="1" key="1">
    <citation type="submission" date="2023-11" db="EMBL/GenBank/DDBJ databases">
        <authorList>
            <person name="Poullet M."/>
        </authorList>
    </citation>
    <scope>NUCLEOTIDE SEQUENCE</scope>
    <source>
        <strain evidence="1">E1834</strain>
    </source>
</reference>
<evidence type="ECO:0000313" key="1">
    <source>
        <dbReference type="EMBL" id="CAK5123350.1"/>
    </source>
</evidence>
<dbReference type="Proteomes" id="UP001497535">
    <property type="component" value="Unassembled WGS sequence"/>
</dbReference>
<keyword evidence="2" id="KW-1185">Reference proteome</keyword>
<name>A0ACB1B513_MELEN</name>
<dbReference type="EMBL" id="CAVMJV010000192">
    <property type="protein sequence ID" value="CAK5123350.1"/>
    <property type="molecule type" value="Genomic_DNA"/>
</dbReference>
<evidence type="ECO:0000313" key="2">
    <source>
        <dbReference type="Proteomes" id="UP001497535"/>
    </source>
</evidence>
<comment type="caution">
    <text evidence="1">The sequence shown here is derived from an EMBL/GenBank/DDBJ whole genome shotgun (WGS) entry which is preliminary data.</text>
</comment>
<proteinExistence type="predicted"/>
<sequence length="56" mass="6603">MFSSLRIYSSILMKLSYLVLPTILNHFTRCWNNFLSSRLLLIVLLKSRNGIFIILE</sequence>
<protein>
    <submittedName>
        <fullName evidence="1">Uncharacterized protein</fullName>
    </submittedName>
</protein>
<gene>
    <name evidence="1" type="ORF">MENTE1834_LOCUS47460</name>
</gene>
<accession>A0ACB1B513</accession>
<organism evidence="1 2">
    <name type="scientific">Meloidogyne enterolobii</name>
    <name type="common">Root-knot nematode worm</name>
    <name type="synonym">Meloidogyne mayaguensis</name>
    <dbReference type="NCBI Taxonomy" id="390850"/>
    <lineage>
        <taxon>Eukaryota</taxon>
        <taxon>Metazoa</taxon>
        <taxon>Ecdysozoa</taxon>
        <taxon>Nematoda</taxon>
        <taxon>Chromadorea</taxon>
        <taxon>Rhabditida</taxon>
        <taxon>Tylenchina</taxon>
        <taxon>Tylenchomorpha</taxon>
        <taxon>Tylenchoidea</taxon>
        <taxon>Meloidogynidae</taxon>
        <taxon>Meloidogyninae</taxon>
        <taxon>Meloidogyne</taxon>
    </lineage>
</organism>